<keyword evidence="1" id="KW-1185">Reference proteome</keyword>
<sequence>MEPPTVIRALVLENTSSPALAEVPSKQATNKLIQRTRGEVNAPPVMPDNLHQLVIPDAYKVYQKTDLEQEQFLLSDSGVYYEAGNENPQRILIFARESNRDWSFLMEHCYDDGTFSLSPPLFYQIYRYNMDPAFAECANMLTSIAFVPVYDLTAAVNALDLEFRNFIAGREPPPKRRKYREADARILAKGSKLSANQQ</sequence>
<dbReference type="Proteomes" id="UP000095281">
    <property type="component" value="Unplaced"/>
</dbReference>
<dbReference type="WBParaSite" id="MhA1_Contig3300.frz3.gene1">
    <property type="protein sequence ID" value="MhA1_Contig3300.frz3.gene1"/>
    <property type="gene ID" value="MhA1_Contig3300.frz3.gene1"/>
</dbReference>
<name>A0A1I8BLV3_MELHA</name>
<proteinExistence type="predicted"/>
<organism evidence="1 2">
    <name type="scientific">Meloidogyne hapla</name>
    <name type="common">Root-knot nematode worm</name>
    <dbReference type="NCBI Taxonomy" id="6305"/>
    <lineage>
        <taxon>Eukaryota</taxon>
        <taxon>Metazoa</taxon>
        <taxon>Ecdysozoa</taxon>
        <taxon>Nematoda</taxon>
        <taxon>Chromadorea</taxon>
        <taxon>Rhabditida</taxon>
        <taxon>Tylenchina</taxon>
        <taxon>Tylenchomorpha</taxon>
        <taxon>Tylenchoidea</taxon>
        <taxon>Meloidogynidae</taxon>
        <taxon>Meloidogyninae</taxon>
        <taxon>Meloidogyne</taxon>
    </lineage>
</organism>
<evidence type="ECO:0000313" key="1">
    <source>
        <dbReference type="Proteomes" id="UP000095281"/>
    </source>
</evidence>
<evidence type="ECO:0000313" key="2">
    <source>
        <dbReference type="WBParaSite" id="MhA1_Contig3300.frz3.gene1"/>
    </source>
</evidence>
<protein>
    <submittedName>
        <fullName evidence="2">DSPn domain-containing protein</fullName>
    </submittedName>
</protein>
<accession>A0A1I8BLV3</accession>
<dbReference type="AlphaFoldDB" id="A0A1I8BLV3"/>
<reference evidence="2" key="1">
    <citation type="submission" date="2016-11" db="UniProtKB">
        <authorList>
            <consortium name="WormBaseParasite"/>
        </authorList>
    </citation>
    <scope>IDENTIFICATION</scope>
</reference>